<dbReference type="Pfam" id="PF07452">
    <property type="entry name" value="CHRD"/>
    <property type="match status" value="1"/>
</dbReference>
<protein>
    <submittedName>
        <fullName evidence="3">G2501 protein</fullName>
    </submittedName>
</protein>
<organism evidence="3 4">
    <name type="scientific">Coccomyxa viridis</name>
    <dbReference type="NCBI Taxonomy" id="1274662"/>
    <lineage>
        <taxon>Eukaryota</taxon>
        <taxon>Viridiplantae</taxon>
        <taxon>Chlorophyta</taxon>
        <taxon>core chlorophytes</taxon>
        <taxon>Trebouxiophyceae</taxon>
        <taxon>Trebouxiophyceae incertae sedis</taxon>
        <taxon>Coccomyxaceae</taxon>
        <taxon>Coccomyxa</taxon>
    </lineage>
</organism>
<evidence type="ECO:0000259" key="2">
    <source>
        <dbReference type="SMART" id="SM00754"/>
    </source>
</evidence>
<dbReference type="InterPro" id="IPR010895">
    <property type="entry name" value="CHRD"/>
</dbReference>
<dbReference type="Proteomes" id="UP001497392">
    <property type="component" value="Unassembled WGS sequence"/>
</dbReference>
<sequence>MKATIACILAAALLALCKANTIYVANLNGASVTPTPVNTQQSGKVTFDVDRNTFTQSSIAYTVELTLYNTVQSVTLRSGVIGDTPPSDNSNVIAYLFGPSNESPTGAIKGTLKRENLMGPCAGKTINDFQDDWLDKNHAYILVTSSKYPNGALRGELTKQS</sequence>
<dbReference type="EMBL" id="CAXHTA020000004">
    <property type="protein sequence ID" value="CAL5220477.1"/>
    <property type="molecule type" value="Genomic_DNA"/>
</dbReference>
<feature type="signal peptide" evidence="1">
    <location>
        <begin position="1"/>
        <end position="19"/>
    </location>
</feature>
<evidence type="ECO:0000313" key="3">
    <source>
        <dbReference type="EMBL" id="CAL5220477.1"/>
    </source>
</evidence>
<name>A0ABP1FR03_9CHLO</name>
<feature type="domain" description="CHRD" evidence="2">
    <location>
        <begin position="21"/>
        <end position="159"/>
    </location>
</feature>
<dbReference type="SMART" id="SM00754">
    <property type="entry name" value="CHRD"/>
    <property type="match status" value="1"/>
</dbReference>
<feature type="chain" id="PRO_5045352756" evidence="1">
    <location>
        <begin position="20"/>
        <end position="161"/>
    </location>
</feature>
<proteinExistence type="predicted"/>
<keyword evidence="1" id="KW-0732">Signal</keyword>
<comment type="caution">
    <text evidence="3">The sequence shown here is derived from an EMBL/GenBank/DDBJ whole genome shotgun (WGS) entry which is preliminary data.</text>
</comment>
<keyword evidence="4" id="KW-1185">Reference proteome</keyword>
<evidence type="ECO:0000313" key="4">
    <source>
        <dbReference type="Proteomes" id="UP001497392"/>
    </source>
</evidence>
<reference evidence="3 4" key="1">
    <citation type="submission" date="2024-06" db="EMBL/GenBank/DDBJ databases">
        <authorList>
            <person name="Kraege A."/>
            <person name="Thomma B."/>
        </authorList>
    </citation>
    <scope>NUCLEOTIDE SEQUENCE [LARGE SCALE GENOMIC DNA]</scope>
</reference>
<accession>A0ABP1FR03</accession>
<evidence type="ECO:0000256" key="1">
    <source>
        <dbReference type="SAM" id="SignalP"/>
    </source>
</evidence>
<gene>
    <name evidence="3" type="primary">g2501</name>
    <name evidence="3" type="ORF">VP750_LOCUS2136</name>
</gene>